<feature type="transmembrane region" description="Helical" evidence="1">
    <location>
        <begin position="37"/>
        <end position="60"/>
    </location>
</feature>
<protein>
    <submittedName>
        <fullName evidence="2">Uncharacterized protein</fullName>
    </submittedName>
</protein>
<evidence type="ECO:0000313" key="3">
    <source>
        <dbReference type="Proteomes" id="UP000825935"/>
    </source>
</evidence>
<dbReference type="Proteomes" id="UP000825935">
    <property type="component" value="Chromosome 22"/>
</dbReference>
<keyword evidence="3" id="KW-1185">Reference proteome</keyword>
<accession>A0A8T2S759</accession>
<evidence type="ECO:0000313" key="2">
    <source>
        <dbReference type="EMBL" id="KAH7306854.1"/>
    </source>
</evidence>
<dbReference type="EMBL" id="CM035427">
    <property type="protein sequence ID" value="KAH7306854.1"/>
    <property type="molecule type" value="Genomic_DNA"/>
</dbReference>
<gene>
    <name evidence="2" type="ORF">KP509_22G034300</name>
</gene>
<reference evidence="2" key="1">
    <citation type="submission" date="2021-08" db="EMBL/GenBank/DDBJ databases">
        <title>WGS assembly of Ceratopteris richardii.</title>
        <authorList>
            <person name="Marchant D.B."/>
            <person name="Chen G."/>
            <person name="Jenkins J."/>
            <person name="Shu S."/>
            <person name="Leebens-Mack J."/>
            <person name="Grimwood J."/>
            <person name="Schmutz J."/>
            <person name="Soltis P."/>
            <person name="Soltis D."/>
            <person name="Chen Z.-H."/>
        </authorList>
    </citation>
    <scope>NUCLEOTIDE SEQUENCE</scope>
    <source>
        <strain evidence="2">Whitten #5841</strain>
        <tissue evidence="2">Leaf</tissue>
    </source>
</reference>
<keyword evidence="1" id="KW-1133">Transmembrane helix</keyword>
<feature type="transmembrane region" description="Helical" evidence="1">
    <location>
        <begin position="12"/>
        <end position="31"/>
    </location>
</feature>
<sequence length="159" mass="17411">MCCTHVFSCSCLYTIVLASTEMMSCLLWYLLPVFLSVSMFGFPIYACCSTFILLTVLCILQSNISCSSNLSNGVPLSLLSSSHPSIPSTSPLSTFVLLSIAFSAVFLMSPVSKYVDMAAHQLLVCRCTILHSGINFFRHDCKHAMHMGFKEGLQDGECP</sequence>
<keyword evidence="1" id="KW-0472">Membrane</keyword>
<name>A0A8T2S759_CERRI</name>
<comment type="caution">
    <text evidence="2">The sequence shown here is derived from an EMBL/GenBank/DDBJ whole genome shotgun (WGS) entry which is preliminary data.</text>
</comment>
<evidence type="ECO:0000256" key="1">
    <source>
        <dbReference type="SAM" id="Phobius"/>
    </source>
</evidence>
<keyword evidence="1" id="KW-0812">Transmembrane</keyword>
<organism evidence="2 3">
    <name type="scientific">Ceratopteris richardii</name>
    <name type="common">Triangle waterfern</name>
    <dbReference type="NCBI Taxonomy" id="49495"/>
    <lineage>
        <taxon>Eukaryota</taxon>
        <taxon>Viridiplantae</taxon>
        <taxon>Streptophyta</taxon>
        <taxon>Embryophyta</taxon>
        <taxon>Tracheophyta</taxon>
        <taxon>Polypodiopsida</taxon>
        <taxon>Polypodiidae</taxon>
        <taxon>Polypodiales</taxon>
        <taxon>Pteridineae</taxon>
        <taxon>Pteridaceae</taxon>
        <taxon>Parkerioideae</taxon>
        <taxon>Ceratopteris</taxon>
    </lineage>
</organism>
<proteinExistence type="predicted"/>
<dbReference type="AlphaFoldDB" id="A0A8T2S759"/>